<dbReference type="OrthoDB" id="2229746at2"/>
<proteinExistence type="predicted"/>
<organism evidence="2 3">
    <name type="scientific">Eubacterium ramulus</name>
    <dbReference type="NCBI Taxonomy" id="39490"/>
    <lineage>
        <taxon>Bacteria</taxon>
        <taxon>Bacillati</taxon>
        <taxon>Bacillota</taxon>
        <taxon>Clostridia</taxon>
        <taxon>Eubacteriales</taxon>
        <taxon>Eubacteriaceae</taxon>
        <taxon>Eubacterium</taxon>
    </lineage>
</organism>
<feature type="transmembrane region" description="Helical" evidence="1">
    <location>
        <begin position="55"/>
        <end position="73"/>
    </location>
</feature>
<keyword evidence="3" id="KW-1185">Reference proteome</keyword>
<protein>
    <recommendedName>
        <fullName evidence="4">YcxB-like protein domain-containing protein</fullName>
    </recommendedName>
</protein>
<gene>
    <name evidence="2" type="ORF">LG34_15925</name>
</gene>
<feature type="transmembrane region" description="Helical" evidence="1">
    <location>
        <begin position="32"/>
        <end position="49"/>
    </location>
</feature>
<accession>A0A2V1JN10</accession>
<reference evidence="2 3" key="1">
    <citation type="submission" date="2014-09" db="EMBL/GenBank/DDBJ databases">
        <title>Butyrate-producing bacteria isolated from human gut.</title>
        <authorList>
            <person name="Zhang Q."/>
            <person name="Zhao L."/>
        </authorList>
    </citation>
    <scope>NUCLEOTIDE SEQUENCE [LARGE SCALE GENOMIC DNA]</scope>
    <source>
        <strain evidence="2 3">21</strain>
    </source>
</reference>
<dbReference type="EMBL" id="JRFU01000202">
    <property type="protein sequence ID" value="PWE85439.1"/>
    <property type="molecule type" value="Genomic_DNA"/>
</dbReference>
<evidence type="ECO:0000313" key="2">
    <source>
        <dbReference type="EMBL" id="PWE85439.1"/>
    </source>
</evidence>
<sequence>MDALYNIDSTVTWNEYKRFCKVVRKSNNKRKTFTCVCLIIVLLLSILLIKVHVYYPTALAILILLVGYLTGFVKQRNEVKRAWNTNKAMQNSVHHYLFYNEYLEDKTSTSMAELAYNKIHRIMITDTNIYIMSGAIQGLVISKENCNEEFLSFISSIKEKYHV</sequence>
<evidence type="ECO:0008006" key="4">
    <source>
        <dbReference type="Google" id="ProtNLM"/>
    </source>
</evidence>
<keyword evidence="1" id="KW-0812">Transmembrane</keyword>
<name>A0A2V1JN10_EUBRA</name>
<evidence type="ECO:0000313" key="3">
    <source>
        <dbReference type="Proteomes" id="UP000245288"/>
    </source>
</evidence>
<dbReference type="Proteomes" id="UP000245288">
    <property type="component" value="Unassembled WGS sequence"/>
</dbReference>
<comment type="caution">
    <text evidence="2">The sequence shown here is derived from an EMBL/GenBank/DDBJ whole genome shotgun (WGS) entry which is preliminary data.</text>
</comment>
<dbReference type="RefSeq" id="WP_109216831.1">
    <property type="nucleotide sequence ID" value="NZ_CABMEW010000035.1"/>
</dbReference>
<dbReference type="AlphaFoldDB" id="A0A2V1JN10"/>
<evidence type="ECO:0000256" key="1">
    <source>
        <dbReference type="SAM" id="Phobius"/>
    </source>
</evidence>
<keyword evidence="1" id="KW-1133">Transmembrane helix</keyword>
<keyword evidence="1" id="KW-0472">Membrane</keyword>